<feature type="region of interest" description="Disordered" evidence="1">
    <location>
        <begin position="870"/>
        <end position="893"/>
    </location>
</feature>
<dbReference type="AlphaFoldDB" id="A0A8T3CDY2"/>
<sequence>MEGQTLNPPGLESQCIIAARQIEGSSDLSSSSCNSETQPKVDSIESGIQEREFEKNALDLTNVPVSKWTMAQLNKLVTFFEFQQGTCEVEFDIDKVISTYGGCHYNASDVFSSDAYMSIIKDASSVSTLDKNSVICSQVLHKFRKEVAQNFRVIRDGEVCFSDFIFKSSWLNLNEQLDDIDKEQGFPFHLRFGKGILLEENEYKELKKTKSCKLPEASNEQEKNLPMPTILSEAEQPTLSEECASGDDPLSSIQITLLTHEEAKRYFSGEQSICETAEHLHSEVPEPNGEENENQIELGLPEQPLIEKEKSHMEVYCCLKRWMAVMTGCEKKCTCSCQSESAQERGQKSVNTADAEKANEEGVTAKSSFQETSDLNMSDKATETEHGSLAKCKVENEVHRRKCKNMRTPVAQNSEICVKGLSELSTTENKADIVDAPTSVSSGSNVVGVEIQDICSSSGEVHKIACTVPKPLTSKCISKDESKNQQWANVDENSPSLGTTGTNNASLGSVTLAKCGMFSQQEVKDTDRHFFQKYSASEKPSNRKRKRKQRVEIANSTSTSPIHDDLHHNQRKRRKEKSCSVAVGKIKAALLDYDDRTCLQTKRKSNNAESIKSKVPKLVEGEHPRNVHIDNGENGTMPREEKLFEVVPTHGKTNSVSLALYGSSPQRRHGTLRSSRPSDGKLCKSQVPVGRPSLPPATISLTIASEKTHSLEICSPVKSHAKQQVFAKWKSSFVSTKKCTSKGKATKLKNATGARKCNGVGPKMPCTPPATHPKQPERSTGQPNVRSSPRKVTPIRLRAVTKQQEKVNGEKRMLETVENEPFAILDDQKNHKSTSALRPCVGGRPRDLTTRSLPLCDTKIMNKLKLGRVRKGEPVRQRRHSLPVTSLSDAETKRKHEIGNPALTPVQGENILEFKLLPKSFSFEDVQGCTESVKQRQAKKTETDKVSSKQPESLKKTTWRLQGSFSSSEGKGLREVRSPSASMQSGTIFQEFKKRYMEKARK</sequence>
<gene>
    <name evidence="2" type="ORF">AGOR_G00246770</name>
</gene>
<protein>
    <submittedName>
        <fullName evidence="2">Uncharacterized protein</fullName>
    </submittedName>
</protein>
<feature type="compositionally biased region" description="Polar residues" evidence="1">
    <location>
        <begin position="959"/>
        <end position="969"/>
    </location>
</feature>
<evidence type="ECO:0000313" key="2">
    <source>
        <dbReference type="EMBL" id="KAI1882057.1"/>
    </source>
</evidence>
<feature type="region of interest" description="Disordered" evidence="1">
    <location>
        <begin position="345"/>
        <end position="387"/>
    </location>
</feature>
<dbReference type="Proteomes" id="UP000829720">
    <property type="component" value="Unassembled WGS sequence"/>
</dbReference>
<dbReference type="EMBL" id="JAERUA010000025">
    <property type="protein sequence ID" value="KAI1882057.1"/>
    <property type="molecule type" value="Genomic_DNA"/>
</dbReference>
<name>A0A8T3CDY2_9TELE</name>
<feature type="region of interest" description="Disordered" evidence="1">
    <location>
        <begin position="664"/>
        <end position="693"/>
    </location>
</feature>
<feature type="compositionally biased region" description="Polar residues" evidence="1">
    <location>
        <begin position="778"/>
        <end position="787"/>
    </location>
</feature>
<comment type="caution">
    <text evidence="2">The sequence shown here is derived from an EMBL/GenBank/DDBJ whole genome shotgun (WGS) entry which is preliminary data.</text>
</comment>
<reference evidence="2" key="1">
    <citation type="submission" date="2021-01" db="EMBL/GenBank/DDBJ databases">
        <authorList>
            <person name="Zahm M."/>
            <person name="Roques C."/>
            <person name="Cabau C."/>
            <person name="Klopp C."/>
            <person name="Donnadieu C."/>
            <person name="Jouanno E."/>
            <person name="Lampietro C."/>
            <person name="Louis A."/>
            <person name="Herpin A."/>
            <person name="Echchiki A."/>
            <person name="Berthelot C."/>
            <person name="Parey E."/>
            <person name="Roest-Crollius H."/>
            <person name="Braasch I."/>
            <person name="Postlethwait J."/>
            <person name="Bobe J."/>
            <person name="Montfort J."/>
            <person name="Bouchez O."/>
            <person name="Begum T."/>
            <person name="Mejri S."/>
            <person name="Adams A."/>
            <person name="Chen W.-J."/>
            <person name="Guiguen Y."/>
        </authorList>
    </citation>
    <scope>NUCLEOTIDE SEQUENCE</scope>
    <source>
        <tissue evidence="2">Blood</tissue>
    </source>
</reference>
<accession>A0A8T3CDY2</accession>
<dbReference type="OrthoDB" id="8923208at2759"/>
<organism evidence="2 3">
    <name type="scientific">Albula goreensis</name>
    <dbReference type="NCBI Taxonomy" id="1534307"/>
    <lineage>
        <taxon>Eukaryota</taxon>
        <taxon>Metazoa</taxon>
        <taxon>Chordata</taxon>
        <taxon>Craniata</taxon>
        <taxon>Vertebrata</taxon>
        <taxon>Euteleostomi</taxon>
        <taxon>Actinopterygii</taxon>
        <taxon>Neopterygii</taxon>
        <taxon>Teleostei</taxon>
        <taxon>Albuliformes</taxon>
        <taxon>Albulidae</taxon>
        <taxon>Albula</taxon>
    </lineage>
</organism>
<feature type="region of interest" description="Disordered" evidence="1">
    <location>
        <begin position="481"/>
        <end position="502"/>
    </location>
</feature>
<keyword evidence="3" id="KW-1185">Reference proteome</keyword>
<feature type="region of interest" description="Disordered" evidence="1">
    <location>
        <begin position="934"/>
        <end position="989"/>
    </location>
</feature>
<feature type="compositionally biased region" description="Polar residues" evidence="1">
    <location>
        <begin position="979"/>
        <end position="988"/>
    </location>
</feature>
<feature type="compositionally biased region" description="Basic and acidic residues" evidence="1">
    <location>
        <begin position="939"/>
        <end position="955"/>
    </location>
</feature>
<feature type="region of interest" description="Disordered" evidence="1">
    <location>
        <begin position="753"/>
        <end position="791"/>
    </location>
</feature>
<feature type="compositionally biased region" description="Polar residues" evidence="1">
    <location>
        <begin position="365"/>
        <end position="376"/>
    </location>
</feature>
<feature type="region of interest" description="Disordered" evidence="1">
    <location>
        <begin position="532"/>
        <end position="578"/>
    </location>
</feature>
<proteinExistence type="predicted"/>
<feature type="compositionally biased region" description="Polar residues" evidence="1">
    <location>
        <begin position="484"/>
        <end position="502"/>
    </location>
</feature>
<evidence type="ECO:0000256" key="1">
    <source>
        <dbReference type="SAM" id="MobiDB-lite"/>
    </source>
</evidence>
<evidence type="ECO:0000313" key="3">
    <source>
        <dbReference type="Proteomes" id="UP000829720"/>
    </source>
</evidence>